<name>A0A0E9VV97_ANGAN</name>
<reference evidence="1" key="2">
    <citation type="journal article" date="2015" name="Fish Shellfish Immunol.">
        <title>Early steps in the European eel (Anguilla anguilla)-Vibrio vulnificus interaction in the gills: Role of the RtxA13 toxin.</title>
        <authorList>
            <person name="Callol A."/>
            <person name="Pajuelo D."/>
            <person name="Ebbesson L."/>
            <person name="Teles M."/>
            <person name="MacKenzie S."/>
            <person name="Amaro C."/>
        </authorList>
    </citation>
    <scope>NUCLEOTIDE SEQUENCE</scope>
</reference>
<proteinExistence type="predicted"/>
<evidence type="ECO:0000313" key="1">
    <source>
        <dbReference type="EMBL" id="JAH82069.1"/>
    </source>
</evidence>
<dbReference type="AlphaFoldDB" id="A0A0E9VV97"/>
<organism evidence="1">
    <name type="scientific">Anguilla anguilla</name>
    <name type="common">European freshwater eel</name>
    <name type="synonym">Muraena anguilla</name>
    <dbReference type="NCBI Taxonomy" id="7936"/>
    <lineage>
        <taxon>Eukaryota</taxon>
        <taxon>Metazoa</taxon>
        <taxon>Chordata</taxon>
        <taxon>Craniata</taxon>
        <taxon>Vertebrata</taxon>
        <taxon>Euteleostomi</taxon>
        <taxon>Actinopterygii</taxon>
        <taxon>Neopterygii</taxon>
        <taxon>Teleostei</taxon>
        <taxon>Anguilliformes</taxon>
        <taxon>Anguillidae</taxon>
        <taxon>Anguilla</taxon>
    </lineage>
</organism>
<sequence length="53" mass="6140">MFARCYIFGVYSNEGIVRLRENSKNGWSLCFVFNHTSHGLPGDKFFFIGSNKF</sequence>
<accession>A0A0E9VV97</accession>
<reference evidence="1" key="1">
    <citation type="submission" date="2014-11" db="EMBL/GenBank/DDBJ databases">
        <authorList>
            <person name="Amaro Gonzalez C."/>
        </authorList>
    </citation>
    <scope>NUCLEOTIDE SEQUENCE</scope>
</reference>
<protein>
    <submittedName>
        <fullName evidence="1">Uncharacterized protein</fullName>
    </submittedName>
</protein>
<dbReference type="EMBL" id="GBXM01026508">
    <property type="protein sequence ID" value="JAH82069.1"/>
    <property type="molecule type" value="Transcribed_RNA"/>
</dbReference>